<evidence type="ECO:0008006" key="2">
    <source>
        <dbReference type="Google" id="ProtNLM"/>
    </source>
</evidence>
<proteinExistence type="predicted"/>
<evidence type="ECO:0000313" key="1">
    <source>
        <dbReference type="EMBL" id="CAD8385031.1"/>
    </source>
</evidence>
<protein>
    <recommendedName>
        <fullName evidence="2">C3H1-type domain-containing protein</fullName>
    </recommendedName>
</protein>
<name>A0A7S0B6N3_9DINO</name>
<organism evidence="1">
    <name type="scientific">Pyrodinium bahamense</name>
    <dbReference type="NCBI Taxonomy" id="73915"/>
    <lineage>
        <taxon>Eukaryota</taxon>
        <taxon>Sar</taxon>
        <taxon>Alveolata</taxon>
        <taxon>Dinophyceae</taxon>
        <taxon>Gonyaulacales</taxon>
        <taxon>Pyrocystaceae</taxon>
        <taxon>Pyrodinium</taxon>
    </lineage>
</organism>
<reference evidence="1" key="1">
    <citation type="submission" date="2021-01" db="EMBL/GenBank/DDBJ databases">
        <authorList>
            <person name="Corre E."/>
            <person name="Pelletier E."/>
            <person name="Niang G."/>
            <person name="Scheremetjew M."/>
            <person name="Finn R."/>
            <person name="Kale V."/>
            <person name="Holt S."/>
            <person name="Cochrane G."/>
            <person name="Meng A."/>
            <person name="Brown T."/>
            <person name="Cohen L."/>
        </authorList>
    </citation>
    <scope>NUCLEOTIDE SEQUENCE</scope>
    <source>
        <strain evidence="1">Pbaha01</strain>
    </source>
</reference>
<gene>
    <name evidence="1" type="ORF">PBAH0796_LOCUS28719</name>
</gene>
<accession>A0A7S0B6N3</accession>
<sequence>MPGSSLLLLATEPVSRSARFAGHNVVLSTPKFVPSVAGGVPSQRGLRGRCEEVQGPPIAPLANTRPFCVAPPPGLERDAARGLRADDSTIDSVHLLPAQLLAEMKDPEVSSDCSTADTAVVSGVTPDPGTAAIAVPAGVLHRDTVLAREPAKVAIASVSVPVLRLDTAIAEPPLGSPERPTIGSARHYLGICKPCAHAFKTHGCQNGVDCNFCHLCEPGELKKRRKERQVLQRSAQKLRPETLHLSAALPAWGFSPML</sequence>
<dbReference type="AlphaFoldDB" id="A0A7S0B6N3"/>
<dbReference type="EMBL" id="HBEG01047165">
    <property type="protein sequence ID" value="CAD8385031.1"/>
    <property type="molecule type" value="Transcribed_RNA"/>
</dbReference>